<dbReference type="SUPFAM" id="SSF56601">
    <property type="entry name" value="beta-lactamase/transpeptidase-like"/>
    <property type="match status" value="1"/>
</dbReference>
<dbReference type="eggNOG" id="COG1680">
    <property type="taxonomic scope" value="Bacteria"/>
</dbReference>
<evidence type="ECO:0000313" key="4">
    <source>
        <dbReference type="EMBL" id="AEV71620.1"/>
    </source>
</evidence>
<feature type="domain" description="Beta-lactamase-related" evidence="3">
    <location>
        <begin position="67"/>
        <end position="368"/>
    </location>
</feature>
<dbReference type="InterPro" id="IPR001466">
    <property type="entry name" value="Beta-lactam-related"/>
</dbReference>
<keyword evidence="5" id="KW-1185">Reference proteome</keyword>
<dbReference type="PANTHER" id="PTHR46825:SF9">
    <property type="entry name" value="BETA-LACTAMASE-RELATED DOMAIN-CONTAINING PROTEIN"/>
    <property type="match status" value="1"/>
</dbReference>
<accession>G8RTW7</accession>
<organism evidence="4 5">
    <name type="scientific">Mycolicibacterium rhodesiae (strain NBB3)</name>
    <name type="common">Mycobacterium rhodesiae</name>
    <dbReference type="NCBI Taxonomy" id="710685"/>
    <lineage>
        <taxon>Bacteria</taxon>
        <taxon>Bacillati</taxon>
        <taxon>Actinomycetota</taxon>
        <taxon>Actinomycetes</taxon>
        <taxon>Mycobacteriales</taxon>
        <taxon>Mycobacteriaceae</taxon>
        <taxon>Mycolicibacterium</taxon>
    </lineage>
</organism>
<reference evidence="4 5" key="1">
    <citation type="submission" date="2011-12" db="EMBL/GenBank/DDBJ databases">
        <title>Complete sequence of Mycobacterium rhodesiae NBB3.</title>
        <authorList>
            <consortium name="US DOE Joint Genome Institute"/>
            <person name="Lucas S."/>
            <person name="Han J."/>
            <person name="Lapidus A."/>
            <person name="Cheng J.-F."/>
            <person name="Goodwin L."/>
            <person name="Pitluck S."/>
            <person name="Peters L."/>
            <person name="Mikhailova N."/>
            <person name="Gu W."/>
            <person name="Detter J.C."/>
            <person name="Han C."/>
            <person name="Tapia R."/>
            <person name="Land M."/>
            <person name="Hauser L."/>
            <person name="Kyrpides N."/>
            <person name="Ivanova N."/>
            <person name="Pagani I."/>
            <person name="Mattes T."/>
            <person name="Holmes A."/>
            <person name="Rutledge P."/>
            <person name="Paulsen I."/>
            <person name="Coleman N."/>
            <person name="Woyke T."/>
        </authorList>
    </citation>
    <scope>NUCLEOTIDE SEQUENCE [LARGE SCALE GENOMIC DNA]</scope>
    <source>
        <strain evidence="4 5">NBB3</strain>
    </source>
</reference>
<dbReference type="Proteomes" id="UP000005442">
    <property type="component" value="Chromosome"/>
</dbReference>
<dbReference type="HOGENOM" id="CLU_020027_0_5_11"/>
<dbReference type="KEGG" id="mrh:MycrhN_0992"/>
<dbReference type="InterPro" id="IPR050491">
    <property type="entry name" value="AmpC-like"/>
</dbReference>
<dbReference type="Pfam" id="PF00144">
    <property type="entry name" value="Beta-lactamase"/>
    <property type="match status" value="1"/>
</dbReference>
<evidence type="ECO:0000259" key="3">
    <source>
        <dbReference type="Pfam" id="PF00144"/>
    </source>
</evidence>
<evidence type="ECO:0000313" key="5">
    <source>
        <dbReference type="Proteomes" id="UP000005442"/>
    </source>
</evidence>
<feature type="region of interest" description="Disordered" evidence="1">
    <location>
        <begin position="26"/>
        <end position="56"/>
    </location>
</feature>
<dbReference type="PROSITE" id="PS51257">
    <property type="entry name" value="PROKAR_LIPOPROTEIN"/>
    <property type="match status" value="1"/>
</dbReference>
<feature type="chain" id="PRO_5039240179" evidence="2">
    <location>
        <begin position="24"/>
        <end position="377"/>
    </location>
</feature>
<proteinExistence type="predicted"/>
<dbReference type="PATRIC" id="fig|710685.3.peg.999"/>
<dbReference type="STRING" id="710685.MycrhN_0992"/>
<dbReference type="InterPro" id="IPR012338">
    <property type="entry name" value="Beta-lactam/transpept-like"/>
</dbReference>
<evidence type="ECO:0000256" key="2">
    <source>
        <dbReference type="SAM" id="SignalP"/>
    </source>
</evidence>
<dbReference type="AlphaFoldDB" id="G8RTW7"/>
<dbReference type="PANTHER" id="PTHR46825">
    <property type="entry name" value="D-ALANYL-D-ALANINE-CARBOXYPEPTIDASE/ENDOPEPTIDASE AMPH"/>
    <property type="match status" value="1"/>
</dbReference>
<protein>
    <submittedName>
        <fullName evidence="4">Penicillin-binding protein, beta-lactamase class C</fullName>
    </submittedName>
</protein>
<gene>
    <name evidence="4" type="ordered locus">MycrhN_0992</name>
</gene>
<feature type="signal peptide" evidence="2">
    <location>
        <begin position="1"/>
        <end position="23"/>
    </location>
</feature>
<sequence>MSYTTPKAVLAILAVVLTLSACGEESGASGTSPEARQNATGSTTAAPVDPERAARSQSVLDNAITDDEPGCSAAVGIEGQVAWTGAHGLADLETGAKITESTVFDIASVSKQFTATAILLLADNGKLSIEDSLASHVPGLPGWADTVTVSELIHQTSGIPDYIGLLEDAGYAYTDPTTQEQAVQALAEVPELQFDPGSQFDYSNSNYLLLANIVQRVSGQPLPAFLSAQIFKPLDLAMTMDPKLAPGSAIPYDYDDGTGDYTVAVSNWEQIGDGAIQTAPSQLVRWADNYRTGKVGGQALVDAQLAGAVDAGSDDGDRYGAGIYLLPDGGLTHDGSWSGSVTSFHISPDRRTAIAVSCNTGNQDPDAIAEEIGKLWL</sequence>
<dbReference type="RefSeq" id="WP_014209435.1">
    <property type="nucleotide sequence ID" value="NC_016604.1"/>
</dbReference>
<dbReference type="OrthoDB" id="3174977at2"/>
<dbReference type="EMBL" id="CP003169">
    <property type="protein sequence ID" value="AEV71620.1"/>
    <property type="molecule type" value="Genomic_DNA"/>
</dbReference>
<keyword evidence="2" id="KW-0732">Signal</keyword>
<evidence type="ECO:0000256" key="1">
    <source>
        <dbReference type="SAM" id="MobiDB-lite"/>
    </source>
</evidence>
<feature type="compositionally biased region" description="Polar residues" evidence="1">
    <location>
        <begin position="28"/>
        <end position="45"/>
    </location>
</feature>
<name>G8RTW7_MYCRN</name>
<dbReference type="Gene3D" id="3.40.710.10">
    <property type="entry name" value="DD-peptidase/beta-lactamase superfamily"/>
    <property type="match status" value="1"/>
</dbReference>